<accession>A0A484B7G8</accession>
<dbReference type="InterPro" id="IPR000618">
    <property type="entry name" value="Insect_cuticle"/>
</dbReference>
<organism evidence="4 5">
    <name type="scientific">Drosophila navojoa</name>
    <name type="common">Fruit fly</name>
    <dbReference type="NCBI Taxonomy" id="7232"/>
    <lineage>
        <taxon>Eukaryota</taxon>
        <taxon>Metazoa</taxon>
        <taxon>Ecdysozoa</taxon>
        <taxon>Arthropoda</taxon>
        <taxon>Hexapoda</taxon>
        <taxon>Insecta</taxon>
        <taxon>Pterygota</taxon>
        <taxon>Neoptera</taxon>
        <taxon>Endopterygota</taxon>
        <taxon>Diptera</taxon>
        <taxon>Brachycera</taxon>
        <taxon>Muscomorpha</taxon>
        <taxon>Ephydroidea</taxon>
        <taxon>Drosophilidae</taxon>
        <taxon>Drosophila</taxon>
    </lineage>
</organism>
<feature type="signal peptide" evidence="3">
    <location>
        <begin position="1"/>
        <end position="25"/>
    </location>
</feature>
<feature type="compositionally biased region" description="Acidic residues" evidence="2">
    <location>
        <begin position="118"/>
        <end position="136"/>
    </location>
</feature>
<keyword evidence="5" id="KW-1185">Reference proteome</keyword>
<feature type="chain" id="PRO_5019796981" evidence="3">
    <location>
        <begin position="26"/>
        <end position="291"/>
    </location>
</feature>
<keyword evidence="3" id="KW-0732">Signal</keyword>
<evidence type="ECO:0000313" key="5">
    <source>
        <dbReference type="Proteomes" id="UP000295192"/>
    </source>
</evidence>
<gene>
    <name evidence="4" type="ORF">AWZ03_009773</name>
</gene>
<dbReference type="Proteomes" id="UP000295192">
    <property type="component" value="Unassembled WGS sequence"/>
</dbReference>
<dbReference type="GO" id="GO:0042302">
    <property type="term" value="F:structural constituent of cuticle"/>
    <property type="evidence" value="ECO:0007669"/>
    <property type="project" value="UniProtKB-UniRule"/>
</dbReference>
<comment type="caution">
    <text evidence="4">The sequence shown here is derived from an EMBL/GenBank/DDBJ whole genome shotgun (WGS) entry which is preliminary data.</text>
</comment>
<name>A0A484B7G8_DRONA</name>
<dbReference type="OrthoDB" id="7926065at2759"/>
<feature type="compositionally biased region" description="Pro residues" evidence="2">
    <location>
        <begin position="159"/>
        <end position="171"/>
    </location>
</feature>
<feature type="region of interest" description="Disordered" evidence="2">
    <location>
        <begin position="116"/>
        <end position="199"/>
    </location>
</feature>
<sequence>MMSGQPQLLPPLLLLLLCISFGCIAVTFGQGLAVPTRQLLAPSLRFAESFEIFDGDEADDADEVMGTGEQLRQLLGQELTSAVAPLTAAPLAVLSRRRPGIMAPRSAAAAVRLFADSAESDESDDGEDSDEADNDGDTITNTDADTDTDTDTDTGPAQQPVPQPQPQPQPEQVPQEVPQQLPQETPQQEYNPYRDNFNDRNADGSYVFGYSLPNGVRRWERGFFSEHQHHGLVVEGFYAQPRHYGHSIQYELRCYRADAHGYQPLAVEYLQQPPRVRRFELPNVSCLSFNR</sequence>
<dbReference type="AlphaFoldDB" id="A0A484B7G8"/>
<protein>
    <submittedName>
        <fullName evidence="4">Uncharacterized protein</fullName>
    </submittedName>
</protein>
<keyword evidence="1" id="KW-0193">Cuticle</keyword>
<reference evidence="4 5" key="1">
    <citation type="journal article" date="2019" name="J. Hered.">
        <title>An Improved Genome Assembly for Drosophila navojoa, the Basal Species in the mojavensis Cluster.</title>
        <authorList>
            <person name="Vanderlinde T."/>
            <person name="Dupim E.G."/>
            <person name="Nazario-Yepiz N.O."/>
            <person name="Carvalho A.B."/>
        </authorList>
    </citation>
    <scope>NUCLEOTIDE SEQUENCE [LARGE SCALE GENOMIC DNA]</scope>
    <source>
        <strain evidence="4">Navoj_Jal97</strain>
        <tissue evidence="4">Whole organism</tissue>
    </source>
</reference>
<dbReference type="Pfam" id="PF00379">
    <property type="entry name" value="Chitin_bind_4"/>
    <property type="match status" value="1"/>
</dbReference>
<dbReference type="EMBL" id="LSRL02000132">
    <property type="protein sequence ID" value="TDG43791.1"/>
    <property type="molecule type" value="Genomic_DNA"/>
</dbReference>
<evidence type="ECO:0000313" key="4">
    <source>
        <dbReference type="EMBL" id="TDG43791.1"/>
    </source>
</evidence>
<dbReference type="PROSITE" id="PS51155">
    <property type="entry name" value="CHIT_BIND_RR_2"/>
    <property type="match status" value="1"/>
</dbReference>
<evidence type="ECO:0000256" key="1">
    <source>
        <dbReference type="PROSITE-ProRule" id="PRU00497"/>
    </source>
</evidence>
<evidence type="ECO:0000256" key="2">
    <source>
        <dbReference type="SAM" id="MobiDB-lite"/>
    </source>
</evidence>
<feature type="compositionally biased region" description="Low complexity" evidence="2">
    <location>
        <begin position="172"/>
        <end position="189"/>
    </location>
</feature>
<proteinExistence type="predicted"/>
<evidence type="ECO:0000256" key="3">
    <source>
        <dbReference type="SAM" id="SignalP"/>
    </source>
</evidence>